<dbReference type="AlphaFoldDB" id="A0A2U2AKG4"/>
<evidence type="ECO:0000256" key="2">
    <source>
        <dbReference type="SAM" id="SignalP"/>
    </source>
</evidence>
<dbReference type="EMBL" id="QEWV01000014">
    <property type="protein sequence ID" value="PWD89661.1"/>
    <property type="molecule type" value="Genomic_DNA"/>
</dbReference>
<name>A0A2U2AKG4_9GAMM</name>
<feature type="compositionally biased region" description="Basic and acidic residues" evidence="1">
    <location>
        <begin position="145"/>
        <end position="155"/>
    </location>
</feature>
<sequence length="169" mass="19449">MRPLFLLSTLILSSSIAFAQVDAAKVETPPVVEKGQIEATAEKLKEPTEPRQIRAQARIHKEECATGDCPGKAQNENRGRDKAKAQESEMRKEMKQREGKQEAKKENQERKDKKDKKDKRDKKEKKDRSERSKKHHNDKGHSKKEKQERKHHDGSMKGNKGAKQMEGRN</sequence>
<feature type="compositionally biased region" description="Basic and acidic residues" evidence="1">
    <location>
        <begin position="75"/>
        <end position="112"/>
    </location>
</feature>
<proteinExistence type="predicted"/>
<evidence type="ECO:0000313" key="3">
    <source>
        <dbReference type="EMBL" id="PWD83440.1"/>
    </source>
</evidence>
<feature type="signal peptide" evidence="2">
    <location>
        <begin position="1"/>
        <end position="19"/>
    </location>
</feature>
<evidence type="ECO:0000313" key="6">
    <source>
        <dbReference type="Proteomes" id="UP000245217"/>
    </source>
</evidence>
<comment type="caution">
    <text evidence="3">The sequence shown here is derived from an EMBL/GenBank/DDBJ whole genome shotgun (WGS) entry which is preliminary data.</text>
</comment>
<evidence type="ECO:0000313" key="5">
    <source>
        <dbReference type="Proteomes" id="UP000245059"/>
    </source>
</evidence>
<reference evidence="3" key="1">
    <citation type="journal article" date="2018" name="Genome Announc.">
        <title>Ignatzschineria cameli sp. nov., isolated from necrotic foot tissue of dromedaries (Camelus dromedarius) and associated maggots (Wohlfahrtia species) in Dubai.</title>
        <authorList>
            <person name="Tsang C.C."/>
            <person name="Tang J.Y."/>
            <person name="Fong J.Y."/>
            <person name="Kinne J."/>
            <person name="Lee H.H."/>
            <person name="Joseph M."/>
            <person name="Jose S."/>
            <person name="Schuster R.K."/>
            <person name="Tang Y."/>
            <person name="Sivakumar S."/>
            <person name="Chen J.H."/>
            <person name="Teng J.L."/>
            <person name="Lau S.K."/>
            <person name="Wernery U."/>
            <person name="Woo P.C."/>
        </authorList>
    </citation>
    <scope>NUCLEOTIDE SEQUENCE</scope>
    <source>
        <strain evidence="3">UAE-HKU57</strain>
        <strain evidence="4">UAE-HKU58</strain>
    </source>
</reference>
<feature type="chain" id="PRO_5015488497" evidence="2">
    <location>
        <begin position="20"/>
        <end position="169"/>
    </location>
</feature>
<accession>A0A2U2AKG4</accession>
<keyword evidence="2" id="KW-0732">Signal</keyword>
<feature type="compositionally biased region" description="Basic residues" evidence="1">
    <location>
        <begin position="131"/>
        <end position="144"/>
    </location>
</feature>
<dbReference type="Proteomes" id="UP000245059">
    <property type="component" value="Unassembled WGS sequence"/>
</dbReference>
<organism evidence="3 5">
    <name type="scientific">Ignatzschineria cameli</name>
    <dbReference type="NCBI Taxonomy" id="2182793"/>
    <lineage>
        <taxon>Bacteria</taxon>
        <taxon>Pseudomonadati</taxon>
        <taxon>Pseudomonadota</taxon>
        <taxon>Gammaproteobacteria</taxon>
        <taxon>Cardiobacteriales</taxon>
        <taxon>Ignatzschineriaceae</taxon>
        <taxon>Ignatzschineria</taxon>
    </lineage>
</organism>
<evidence type="ECO:0000256" key="1">
    <source>
        <dbReference type="SAM" id="MobiDB-lite"/>
    </source>
</evidence>
<gene>
    <name evidence="3" type="ORF">DC077_09810</name>
    <name evidence="4" type="ORF">DC078_09660</name>
</gene>
<feature type="compositionally biased region" description="Basic residues" evidence="1">
    <location>
        <begin position="113"/>
        <end position="123"/>
    </location>
</feature>
<protein>
    <submittedName>
        <fullName evidence="3">Uncharacterized protein</fullName>
    </submittedName>
</protein>
<evidence type="ECO:0000313" key="4">
    <source>
        <dbReference type="EMBL" id="PWD89661.1"/>
    </source>
</evidence>
<keyword evidence="6" id="KW-1185">Reference proteome</keyword>
<dbReference type="EMBL" id="QEWW01000012">
    <property type="protein sequence ID" value="PWD83440.1"/>
    <property type="molecule type" value="Genomic_DNA"/>
</dbReference>
<reference evidence="5 6" key="2">
    <citation type="submission" date="2018-05" db="EMBL/GenBank/DDBJ databases">
        <title>Ignatzschineria dubaiensis sp. nov., isolated from necrotic foot tissues of dromedaries (Camelus dromedarius) and associated maggots in Dubai, United Arab Emirates.</title>
        <authorList>
            <person name="Tsang C.C."/>
            <person name="Tang J.Y.M."/>
            <person name="Fong J.Y.H."/>
            <person name="Kinne J."/>
            <person name="Lee H.H."/>
            <person name="Joseph M."/>
            <person name="Jose S."/>
            <person name="Schuster R.K."/>
            <person name="Tang Y."/>
            <person name="Sivakumar S."/>
            <person name="Chen J.H.K."/>
            <person name="Teng J.L.L."/>
            <person name="Lau S.K.P."/>
            <person name="Wernery U."/>
            <person name="Woo P.C.Y."/>
        </authorList>
    </citation>
    <scope>NUCLEOTIDE SEQUENCE [LARGE SCALE GENOMIC DNA]</scope>
    <source>
        <strain evidence="5">UAE-HKU57</strain>
        <strain evidence="6">UAE-HKU58</strain>
    </source>
</reference>
<feature type="region of interest" description="Disordered" evidence="1">
    <location>
        <begin position="61"/>
        <end position="169"/>
    </location>
</feature>
<dbReference type="Proteomes" id="UP000245217">
    <property type="component" value="Unassembled WGS sequence"/>
</dbReference>